<feature type="compositionally biased region" description="Polar residues" evidence="5">
    <location>
        <begin position="718"/>
        <end position="737"/>
    </location>
</feature>
<dbReference type="Pfam" id="PF04383">
    <property type="entry name" value="KilA-N"/>
    <property type="match status" value="1"/>
</dbReference>
<feature type="compositionally biased region" description="Low complexity" evidence="5">
    <location>
        <begin position="28"/>
        <end position="99"/>
    </location>
</feature>
<dbReference type="SUPFAM" id="SSF54616">
    <property type="entry name" value="DNA-binding domain of Mlu1-box binding protein MBP1"/>
    <property type="match status" value="1"/>
</dbReference>
<evidence type="ECO:0000313" key="8">
    <source>
        <dbReference type="Proteomes" id="UP000266861"/>
    </source>
</evidence>
<keyword evidence="2" id="KW-0805">Transcription regulation</keyword>
<feature type="region of interest" description="Disordered" evidence="5">
    <location>
        <begin position="493"/>
        <end position="571"/>
    </location>
</feature>
<feature type="compositionally biased region" description="Low complexity" evidence="5">
    <location>
        <begin position="738"/>
        <end position="760"/>
    </location>
</feature>
<dbReference type="PANTHER" id="PTHR47792">
    <property type="entry name" value="PROTEIN SOK2-RELATED"/>
    <property type="match status" value="1"/>
</dbReference>
<feature type="region of interest" description="Disordered" evidence="5">
    <location>
        <begin position="401"/>
        <end position="429"/>
    </location>
</feature>
<feature type="region of interest" description="Disordered" evidence="5">
    <location>
        <begin position="589"/>
        <end position="638"/>
    </location>
</feature>
<keyword evidence="3" id="KW-0238">DNA-binding</keyword>
<dbReference type="GO" id="GO:0003700">
    <property type="term" value="F:DNA-binding transcription factor activity"/>
    <property type="evidence" value="ECO:0007669"/>
    <property type="project" value="TreeGrafter"/>
</dbReference>
<dbReference type="PROSITE" id="PS51299">
    <property type="entry name" value="HTH_APSES"/>
    <property type="match status" value="1"/>
</dbReference>
<dbReference type="Proteomes" id="UP000266861">
    <property type="component" value="Unassembled WGS sequence"/>
</dbReference>
<feature type="compositionally biased region" description="Low complexity" evidence="5">
    <location>
        <begin position="700"/>
        <end position="717"/>
    </location>
</feature>
<accession>A0A397JNH3</accession>
<feature type="compositionally biased region" description="Polar residues" evidence="5">
    <location>
        <begin position="107"/>
        <end position="122"/>
    </location>
</feature>
<evidence type="ECO:0000256" key="3">
    <source>
        <dbReference type="ARBA" id="ARBA00023125"/>
    </source>
</evidence>
<dbReference type="AlphaFoldDB" id="A0A397JNH3"/>
<feature type="compositionally biased region" description="Low complexity" evidence="5">
    <location>
        <begin position="657"/>
        <end position="668"/>
    </location>
</feature>
<keyword evidence="8" id="KW-1185">Reference proteome</keyword>
<dbReference type="InterPro" id="IPR018004">
    <property type="entry name" value="KilA/APSES_HTH"/>
</dbReference>
<dbReference type="EMBL" id="PQFF01000007">
    <property type="protein sequence ID" value="RHZ89899.1"/>
    <property type="molecule type" value="Genomic_DNA"/>
</dbReference>
<feature type="compositionally biased region" description="Polar residues" evidence="5">
    <location>
        <begin position="518"/>
        <end position="531"/>
    </location>
</feature>
<organism evidence="7 8">
    <name type="scientific">Diversispora epigaea</name>
    <dbReference type="NCBI Taxonomy" id="1348612"/>
    <lineage>
        <taxon>Eukaryota</taxon>
        <taxon>Fungi</taxon>
        <taxon>Fungi incertae sedis</taxon>
        <taxon>Mucoromycota</taxon>
        <taxon>Glomeromycotina</taxon>
        <taxon>Glomeromycetes</taxon>
        <taxon>Diversisporales</taxon>
        <taxon>Diversisporaceae</taxon>
        <taxon>Diversispora</taxon>
    </lineage>
</organism>
<dbReference type="OrthoDB" id="5407653at2759"/>
<evidence type="ECO:0000256" key="2">
    <source>
        <dbReference type="ARBA" id="ARBA00023015"/>
    </source>
</evidence>
<feature type="region of interest" description="Disordered" evidence="5">
    <location>
        <begin position="1"/>
        <end position="168"/>
    </location>
</feature>
<dbReference type="GO" id="GO:0005634">
    <property type="term" value="C:nucleus"/>
    <property type="evidence" value="ECO:0007669"/>
    <property type="project" value="TreeGrafter"/>
</dbReference>
<sequence length="810" mass="85852">MAGLQNSNNKNKHFTDSSNTNPALTTASTTHYSKSPTTPTSPALSTSNTTTTSPNNISSSESPRNNNKNSTVSSTINNTTTTTTNSNNNNSSSSSNSNSPAGPRSLAPTTTHSAFSPYSQHPISVPQHPTPVTTPTNTAITTKNSQPNSSSSSPSLSNTTTMMSASHLDNSGSTTLIYPQHAHFTNPTTHPFWPTWGFSGGNPGAAANGTTVLSTTGSAFVPAVGYGAGSNMAPGHNPRPKLTTTIWEDEGTLCYQVDARGICVARRQDNDMINGTKLLNVVGMSRGKRDGILKNEKGRVVVKVGAMHLKGVWITFARAKTLAAQFKISELLYPLFVDDPSIFLHNSYGQSMSTRIPSLNNTPTSQWRPTHHYAGNFNNVPYTPETTRQWYPYGNSNPLIGSPNGPHGQEHGSPYPPAAGGYSERPQNVANPPAVPMYQPPRNHNAHPQAHVEEYDTGYGLINGQSQGQQGVAVVQGPSYNLSTDYKNSPAAAGYYSIPQNSNGGYLGQQQQQQQQQRPPSSYEPSSNIQRNTNPSSSSPSTSTSNNSSNSSSSNLYTPVKTEENNSSNGGYIRGQGLYNLVSATDVVGGSPAQSSNSQIIGQKRGYVGDDENDDYNNVNNSSQPSPPLAMHPPPPLSGIAVSGAMNVAAGSFPSPMNVSPNSPPGNSAFSGWNPNGKRVKYEFPESTTPPSAPSPRFQLPGLGAGPATPGANPSTPQAYTSSNLQMVTNAQSSPHYSNASATTTTTNGGPATGTTTPTTEGLDRFFDQSTVLQTPSPENVGNTTTEESNRRYEYRTRDTPEEINHGGWD</sequence>
<dbReference type="PANTHER" id="PTHR47792:SF1">
    <property type="entry name" value="PROTEIN SOK2-RELATED"/>
    <property type="match status" value="1"/>
</dbReference>
<keyword evidence="4" id="KW-0804">Transcription</keyword>
<evidence type="ECO:0000256" key="4">
    <source>
        <dbReference type="ARBA" id="ARBA00023163"/>
    </source>
</evidence>
<protein>
    <recommendedName>
        <fullName evidence="6">HTH APSES-type domain-containing protein</fullName>
    </recommendedName>
</protein>
<feature type="compositionally biased region" description="Polar residues" evidence="5">
    <location>
        <begin position="768"/>
        <end position="787"/>
    </location>
</feature>
<comment type="caution">
    <text evidence="7">The sequence shown here is derived from an EMBL/GenBank/DDBJ whole genome shotgun (WGS) entry which is preliminary data.</text>
</comment>
<gene>
    <name evidence="7" type="ORF">Glove_9g185</name>
</gene>
<feature type="region of interest" description="Disordered" evidence="5">
    <location>
        <begin position="657"/>
        <end position="810"/>
    </location>
</feature>
<dbReference type="InterPro" id="IPR036887">
    <property type="entry name" value="HTH_APSES_sf"/>
</dbReference>
<dbReference type="GO" id="GO:0043565">
    <property type="term" value="F:sequence-specific DNA binding"/>
    <property type="evidence" value="ECO:0007669"/>
    <property type="project" value="TreeGrafter"/>
</dbReference>
<reference evidence="7 8" key="1">
    <citation type="submission" date="2018-08" db="EMBL/GenBank/DDBJ databases">
        <title>Genome and evolution of the arbuscular mycorrhizal fungus Diversispora epigaea (formerly Glomus versiforme) and its bacterial endosymbionts.</title>
        <authorList>
            <person name="Sun X."/>
            <person name="Fei Z."/>
            <person name="Harrison M."/>
        </authorList>
    </citation>
    <scope>NUCLEOTIDE SEQUENCE [LARGE SCALE GENOMIC DNA]</scope>
    <source>
        <strain evidence="7 8">IT104</strain>
    </source>
</reference>
<evidence type="ECO:0000256" key="1">
    <source>
        <dbReference type="ARBA" id="ARBA00007247"/>
    </source>
</evidence>
<feature type="compositionally biased region" description="Polar residues" evidence="5">
    <location>
        <begin position="16"/>
        <end position="27"/>
    </location>
</feature>
<feature type="compositionally biased region" description="Polar residues" evidence="5">
    <location>
        <begin position="592"/>
        <end position="601"/>
    </location>
</feature>
<feature type="compositionally biased region" description="Basic and acidic residues" evidence="5">
    <location>
        <begin position="788"/>
        <end position="810"/>
    </location>
</feature>
<evidence type="ECO:0000313" key="7">
    <source>
        <dbReference type="EMBL" id="RHZ89899.1"/>
    </source>
</evidence>
<dbReference type="STRING" id="1348612.A0A397JNH3"/>
<feature type="compositionally biased region" description="Pro residues" evidence="5">
    <location>
        <begin position="625"/>
        <end position="637"/>
    </location>
</feature>
<evidence type="ECO:0000256" key="5">
    <source>
        <dbReference type="SAM" id="MobiDB-lite"/>
    </source>
</evidence>
<name>A0A397JNH3_9GLOM</name>
<feature type="compositionally biased region" description="Low complexity" evidence="5">
    <location>
        <begin position="126"/>
        <end position="164"/>
    </location>
</feature>
<dbReference type="InterPro" id="IPR029790">
    <property type="entry name" value="EFG1/Phd1/StuA"/>
</dbReference>
<feature type="compositionally biased region" description="Low complexity" evidence="5">
    <location>
        <begin position="532"/>
        <end position="555"/>
    </location>
</feature>
<dbReference type="GO" id="GO:0045944">
    <property type="term" value="P:positive regulation of transcription by RNA polymerase II"/>
    <property type="evidence" value="ECO:0007669"/>
    <property type="project" value="TreeGrafter"/>
</dbReference>
<dbReference type="InterPro" id="IPR003163">
    <property type="entry name" value="Tscrpt_reg_HTH_APSES-type"/>
</dbReference>
<dbReference type="SMART" id="SM01252">
    <property type="entry name" value="KilA-N"/>
    <property type="match status" value="1"/>
</dbReference>
<dbReference type="Gene3D" id="3.10.260.10">
    <property type="entry name" value="Transcription regulator HTH, APSES-type DNA-binding domain"/>
    <property type="match status" value="1"/>
</dbReference>
<evidence type="ECO:0000259" key="6">
    <source>
        <dbReference type="PROSITE" id="PS51299"/>
    </source>
</evidence>
<feature type="domain" description="HTH APSES-type" evidence="6">
    <location>
        <begin position="241"/>
        <end position="347"/>
    </location>
</feature>
<proteinExistence type="inferred from homology"/>
<comment type="similarity">
    <text evidence="1">Belongs to the EFG1/PHD1/stuA family.</text>
</comment>